<feature type="region of interest" description="Disordered" evidence="6">
    <location>
        <begin position="283"/>
        <end position="330"/>
    </location>
</feature>
<evidence type="ECO:0000256" key="4">
    <source>
        <dbReference type="ARBA" id="ARBA00023242"/>
    </source>
</evidence>
<dbReference type="EMBL" id="JBBXJM010000007">
    <property type="protein sequence ID" value="KAL1405342.1"/>
    <property type="molecule type" value="Genomic_DNA"/>
</dbReference>
<dbReference type="Pfam" id="PF07767">
    <property type="entry name" value="Nop53"/>
    <property type="match status" value="1"/>
</dbReference>
<feature type="region of interest" description="Disordered" evidence="6">
    <location>
        <begin position="437"/>
        <end position="459"/>
    </location>
</feature>
<comment type="function">
    <text evidence="5">May play a role in ribosome biogenesis.</text>
</comment>
<keyword evidence="8" id="KW-1185">Reference proteome</keyword>
<feature type="compositionally biased region" description="Basic and acidic residues" evidence="6">
    <location>
        <begin position="446"/>
        <end position="459"/>
    </location>
</feature>
<gene>
    <name evidence="7" type="ORF">Q8F55_008973</name>
</gene>
<keyword evidence="3 5" id="KW-0690">Ribosome biogenesis</keyword>
<dbReference type="RefSeq" id="XP_069205286.1">
    <property type="nucleotide sequence ID" value="XM_069357349.1"/>
</dbReference>
<evidence type="ECO:0000256" key="2">
    <source>
        <dbReference type="ARBA" id="ARBA00018339"/>
    </source>
</evidence>
<comment type="subcellular location">
    <subcellularLocation>
        <location evidence="5">Nucleus</location>
        <location evidence="5">Nucleolus</location>
    </subcellularLocation>
    <subcellularLocation>
        <location evidence="5">Nucleus</location>
        <location evidence="5">Nucleoplasm</location>
    </subcellularLocation>
</comment>
<evidence type="ECO:0000256" key="5">
    <source>
        <dbReference type="PIRNR" id="PIRNR017302"/>
    </source>
</evidence>
<dbReference type="PANTHER" id="PTHR14211">
    <property type="entry name" value="GLIOMA SUPPRESSOR CANDIDATE REGION GENE 2"/>
    <property type="match status" value="1"/>
</dbReference>
<evidence type="ECO:0000256" key="1">
    <source>
        <dbReference type="ARBA" id="ARBA00008838"/>
    </source>
</evidence>
<comment type="similarity">
    <text evidence="1 5">Belongs to the NOP53 family.</text>
</comment>
<proteinExistence type="inferred from homology"/>
<accession>A0ABR3PSC0</accession>
<organism evidence="7 8">
    <name type="scientific">Vanrija albida</name>
    <dbReference type="NCBI Taxonomy" id="181172"/>
    <lineage>
        <taxon>Eukaryota</taxon>
        <taxon>Fungi</taxon>
        <taxon>Dikarya</taxon>
        <taxon>Basidiomycota</taxon>
        <taxon>Agaricomycotina</taxon>
        <taxon>Tremellomycetes</taxon>
        <taxon>Trichosporonales</taxon>
        <taxon>Trichosporonaceae</taxon>
        <taxon>Vanrija</taxon>
    </lineage>
</organism>
<name>A0ABR3PSC0_9TREE</name>
<feature type="compositionally biased region" description="Basic residues" evidence="6">
    <location>
        <begin position="309"/>
        <end position="324"/>
    </location>
</feature>
<keyword evidence="4 5" id="KW-0539">Nucleus</keyword>
<evidence type="ECO:0000313" key="7">
    <source>
        <dbReference type="EMBL" id="KAL1405342.1"/>
    </source>
</evidence>
<evidence type="ECO:0000256" key="6">
    <source>
        <dbReference type="SAM" id="MobiDB-lite"/>
    </source>
</evidence>
<comment type="caution">
    <text evidence="7">The sequence shown here is derived from an EMBL/GenBank/DDBJ whole genome shotgun (WGS) entry which is preliminary data.</text>
</comment>
<sequence>MPSSSTRPTRSATAKTTPYERPSTSAKAKGKGKAVDLGVPAQLSQSSRKGKKAWRKNVDLRAEEEALEQARAEERITGGKVADKQNNDLFTIDTTGDVEVARKVKAKKPLRSLAVLQERSAVPSLTARTAAPIKKVTAKEKNRMRRIARRTIDATSSADVRKTDTSGLKDAWASKSAAPAPAGGFGAEGMFTPTVKAPITIARQRKIRLEAIASQRADEVPVTGTSYNPAAEAHAALIGEALEEELARLEAEKKADEAAAVLGQVVESRRATVREATDNFVDGMKVGRGDVDEDEDDEALDADAPAPKKPTKRKTQAQRNKAARAKAAAQALKDEKIRKKLERETAAAKTFSKSAEERRQAAEAARQLRKVAAEQRERLGFSGGEKIGKHRVAKGAVTVQLGEDLAESLRQVKPEGNLFKDRFLSLQRRALLEPRVPQLPKRRAGRTKEYEKHAWKKFE</sequence>
<feature type="region of interest" description="Disordered" evidence="6">
    <location>
        <begin position="1"/>
        <end position="55"/>
    </location>
</feature>
<feature type="compositionally biased region" description="Low complexity" evidence="6">
    <location>
        <begin position="1"/>
        <end position="17"/>
    </location>
</feature>
<feature type="compositionally biased region" description="Acidic residues" evidence="6">
    <location>
        <begin position="291"/>
        <end position="301"/>
    </location>
</feature>
<dbReference type="PIRSF" id="PIRSF017302">
    <property type="entry name" value="Gltscr2"/>
    <property type="match status" value="1"/>
</dbReference>
<reference evidence="7 8" key="1">
    <citation type="submission" date="2023-08" db="EMBL/GenBank/DDBJ databases">
        <title>Annotated Genome Sequence of Vanrija albida AlHP1.</title>
        <authorList>
            <person name="Herzog R."/>
        </authorList>
    </citation>
    <scope>NUCLEOTIDE SEQUENCE [LARGE SCALE GENOMIC DNA]</scope>
    <source>
        <strain evidence="7 8">AlHP1</strain>
    </source>
</reference>
<evidence type="ECO:0000313" key="8">
    <source>
        <dbReference type="Proteomes" id="UP001565368"/>
    </source>
</evidence>
<dbReference type="Proteomes" id="UP001565368">
    <property type="component" value="Unassembled WGS sequence"/>
</dbReference>
<dbReference type="GeneID" id="95990016"/>
<dbReference type="PANTHER" id="PTHR14211:SF7">
    <property type="entry name" value="RIBOSOME BIOGENESIS PROTEIN NOP53"/>
    <property type="match status" value="1"/>
</dbReference>
<protein>
    <recommendedName>
        <fullName evidence="2 5">Ribosome biogenesis protein NOP53</fullName>
    </recommendedName>
</protein>
<evidence type="ECO:0000256" key="3">
    <source>
        <dbReference type="ARBA" id="ARBA00022517"/>
    </source>
</evidence>
<dbReference type="InterPro" id="IPR011687">
    <property type="entry name" value="Nop53/GLTSCR2"/>
</dbReference>